<evidence type="ECO:0000313" key="6">
    <source>
        <dbReference type="Proteomes" id="UP000275076"/>
    </source>
</evidence>
<dbReference type="PANTHER" id="PTHR21666">
    <property type="entry name" value="PEPTIDASE-RELATED"/>
    <property type="match status" value="1"/>
</dbReference>
<dbReference type="Gene3D" id="6.10.250.3150">
    <property type="match status" value="1"/>
</dbReference>
<dbReference type="EMBL" id="RBVX01000001">
    <property type="protein sequence ID" value="RSL35079.1"/>
    <property type="molecule type" value="Genomic_DNA"/>
</dbReference>
<feature type="domain" description="M23ase beta-sheet core" evidence="3">
    <location>
        <begin position="306"/>
        <end position="407"/>
    </location>
</feature>
<dbReference type="SUPFAM" id="SSF57997">
    <property type="entry name" value="Tropomyosin"/>
    <property type="match status" value="1"/>
</dbReference>
<proteinExistence type="predicted"/>
<accession>A0A428N9K4</accession>
<feature type="region of interest" description="Disordered" evidence="2">
    <location>
        <begin position="38"/>
        <end position="61"/>
    </location>
</feature>
<feature type="compositionally biased region" description="Basic and acidic residues" evidence="2">
    <location>
        <begin position="206"/>
        <end position="217"/>
    </location>
</feature>
<dbReference type="Pfam" id="PF01551">
    <property type="entry name" value="Peptidase_M23"/>
    <property type="match status" value="1"/>
</dbReference>
<dbReference type="OrthoDB" id="9805070at2"/>
<feature type="domain" description="Peptidoglycan hydrolase PcsB coiled-coil" evidence="4">
    <location>
        <begin position="108"/>
        <end position="181"/>
    </location>
</feature>
<dbReference type="Proteomes" id="UP000275076">
    <property type="component" value="Unassembled WGS sequence"/>
</dbReference>
<dbReference type="Pfam" id="PF24568">
    <property type="entry name" value="CC_PcsB"/>
    <property type="match status" value="1"/>
</dbReference>
<evidence type="ECO:0000313" key="5">
    <source>
        <dbReference type="EMBL" id="RSL35079.1"/>
    </source>
</evidence>
<feature type="compositionally biased region" description="Acidic residues" evidence="2">
    <location>
        <begin position="194"/>
        <end position="205"/>
    </location>
</feature>
<protein>
    <submittedName>
        <fullName evidence="5">Peptidase M23</fullName>
    </submittedName>
</protein>
<evidence type="ECO:0000256" key="2">
    <source>
        <dbReference type="SAM" id="MobiDB-lite"/>
    </source>
</evidence>
<dbReference type="InterPro" id="IPR050570">
    <property type="entry name" value="Cell_wall_metabolism_enzyme"/>
</dbReference>
<dbReference type="CDD" id="cd12797">
    <property type="entry name" value="M23_peptidase"/>
    <property type="match status" value="1"/>
</dbReference>
<dbReference type="GO" id="GO:0004222">
    <property type="term" value="F:metalloendopeptidase activity"/>
    <property type="evidence" value="ECO:0007669"/>
    <property type="project" value="TreeGrafter"/>
</dbReference>
<feature type="compositionally biased region" description="Acidic residues" evidence="2">
    <location>
        <begin position="51"/>
        <end position="61"/>
    </location>
</feature>
<dbReference type="SUPFAM" id="SSF51261">
    <property type="entry name" value="Duplicated hybrid motif"/>
    <property type="match status" value="1"/>
</dbReference>
<feature type="compositionally biased region" description="Low complexity" evidence="2">
    <location>
        <begin position="262"/>
        <end position="286"/>
    </location>
</feature>
<reference evidence="5 6" key="1">
    <citation type="submission" date="2018-10" db="EMBL/GenBank/DDBJ databases">
        <title>Draft genome sequence of Bacillus salarius IM0101, isolated from a hypersaline soil in Inner Mongolia, China.</title>
        <authorList>
            <person name="Yamprayoonswat W."/>
            <person name="Boonvisut S."/>
            <person name="Jumpathong W."/>
            <person name="Sittihan S."/>
            <person name="Ruangsuj P."/>
            <person name="Wanthongcharoen S."/>
            <person name="Thongpramul N."/>
            <person name="Pimmason S."/>
            <person name="Yu B."/>
            <person name="Yasawong M."/>
        </authorList>
    </citation>
    <scope>NUCLEOTIDE SEQUENCE [LARGE SCALE GENOMIC DNA]</scope>
    <source>
        <strain evidence="5 6">IM0101</strain>
    </source>
</reference>
<dbReference type="PANTHER" id="PTHR21666:SF270">
    <property type="entry name" value="MUREIN HYDROLASE ACTIVATOR ENVC"/>
    <property type="match status" value="1"/>
</dbReference>
<keyword evidence="6" id="KW-1185">Reference proteome</keyword>
<dbReference type="InterPro" id="IPR057309">
    <property type="entry name" value="PcsB_CC"/>
</dbReference>
<evidence type="ECO:0000259" key="4">
    <source>
        <dbReference type="Pfam" id="PF24568"/>
    </source>
</evidence>
<evidence type="ECO:0000259" key="3">
    <source>
        <dbReference type="Pfam" id="PF01551"/>
    </source>
</evidence>
<keyword evidence="1" id="KW-0732">Signal</keyword>
<evidence type="ECO:0000256" key="1">
    <source>
        <dbReference type="ARBA" id="ARBA00022729"/>
    </source>
</evidence>
<comment type="caution">
    <text evidence="5">The sequence shown here is derived from an EMBL/GenBank/DDBJ whole genome shotgun (WGS) entry which is preliminary data.</text>
</comment>
<organism evidence="5 6">
    <name type="scientific">Salibacterium salarium</name>
    <dbReference type="NCBI Taxonomy" id="284579"/>
    <lineage>
        <taxon>Bacteria</taxon>
        <taxon>Bacillati</taxon>
        <taxon>Bacillota</taxon>
        <taxon>Bacilli</taxon>
        <taxon>Bacillales</taxon>
        <taxon>Bacillaceae</taxon>
    </lineage>
</organism>
<dbReference type="RefSeq" id="WP_125553375.1">
    <property type="nucleotide sequence ID" value="NZ_RBVX01000001.1"/>
</dbReference>
<dbReference type="InterPro" id="IPR011055">
    <property type="entry name" value="Dup_hybrid_motif"/>
</dbReference>
<name>A0A428N9K4_9BACI</name>
<dbReference type="AlphaFoldDB" id="A0A428N9K4"/>
<dbReference type="Gene3D" id="2.70.70.10">
    <property type="entry name" value="Glucose Permease (Domain IIA)"/>
    <property type="match status" value="1"/>
</dbReference>
<dbReference type="InterPro" id="IPR016047">
    <property type="entry name" value="M23ase_b-sheet_dom"/>
</dbReference>
<feature type="region of interest" description="Disordered" evidence="2">
    <location>
        <begin position="254"/>
        <end position="293"/>
    </location>
</feature>
<sequence length="416" mass="46447">MRKGLIKVMAAVFVISSGFTYGLSENTAEANEELRQKLNDLQEKQENKESESEETKEEMEALEDDIQEVNEEIKNLDQKMTETNEKITEKKEEIADTEERIEELDGRIKELEERIEERDELLKDRAKAMYQNGGSVDYLEVLMGAKSFGDFLDRVSALNTIADQDKKILEDHIKDQEELEDAKEEVEKERQGLEEEMADLEDLKEEQESQREEKRDILGNLEEEENVLEEALLSLQDEEELLEKQEIAAEQELEAYEERQRQQAQASTGGSDSGPSASAPADNGGSMMKPATGTYTSEYGQRWGRLHAGIDIGSGGRSNVPIVAAESGTVVKAGYMNGYGNTVMLSHRIDGQQVTTLYAHMSSTQVSSGDSVSRGQQIGVMGNTGASQGTHLHFEVHEGPWNGAKSNSVNPRNYLP</sequence>
<gene>
    <name evidence="5" type="ORF">D7Z54_00440</name>
</gene>
<feature type="region of interest" description="Disordered" evidence="2">
    <location>
        <begin position="176"/>
        <end position="222"/>
    </location>
</feature>
<feature type="compositionally biased region" description="Basic and acidic residues" evidence="2">
    <location>
        <begin position="38"/>
        <end position="50"/>
    </location>
</feature>